<proteinExistence type="inferred from homology"/>
<dbReference type="GO" id="GO:0016788">
    <property type="term" value="F:hydrolase activity, acting on ester bonds"/>
    <property type="evidence" value="ECO:0007669"/>
    <property type="project" value="InterPro"/>
</dbReference>
<dbReference type="PROSITE" id="PS01090">
    <property type="entry name" value="TATD_2"/>
    <property type="match status" value="1"/>
</dbReference>
<evidence type="ECO:0000256" key="3">
    <source>
        <dbReference type="ARBA" id="ARBA00022801"/>
    </source>
</evidence>
<dbReference type="NCBIfam" id="TIGR00010">
    <property type="entry name" value="YchF/TatD family DNA exonuclease"/>
    <property type="match status" value="1"/>
</dbReference>
<dbReference type="OrthoDB" id="9810005at2"/>
<name>A0A1I1PF68_9GAMM</name>
<feature type="binding site" evidence="4">
    <location>
        <position position="204"/>
    </location>
    <ligand>
        <name>a divalent metal cation</name>
        <dbReference type="ChEBI" id="CHEBI:60240"/>
        <label>1</label>
    </ligand>
</feature>
<feature type="binding site" evidence="4">
    <location>
        <position position="6"/>
    </location>
    <ligand>
        <name>a divalent metal cation</name>
        <dbReference type="ChEBI" id="CHEBI:60240"/>
        <label>1</label>
    </ligand>
</feature>
<dbReference type="InterPro" id="IPR032466">
    <property type="entry name" value="Metal_Hydrolase"/>
</dbReference>
<dbReference type="CDD" id="cd01310">
    <property type="entry name" value="TatD_DNAse"/>
    <property type="match status" value="1"/>
</dbReference>
<keyword evidence="3" id="KW-0378">Hydrolase</keyword>
<sequence>MIVDSHCHLDRLDFDKLNLNLSQVLDNAREKDVEHFLCVSVTLAQFPDMLSKIESFDDVSASCGIHPLDQKDALDKSELLTLAAHKKVVAIGETGLDYYYSQDSKQVQIDSFIGHIEVARQLDKPLIVHTRDAREDTISLLREHGEGQVKGVLHCFTENWEMAEQALELGLYISISGIVTFKNAVELKDVVKKIPLNRLLIETDSPYLAPVPYRGKTNQPAYVQDVAYYIAELKGISYAELAKQTTENFYNLFNIKK</sequence>
<dbReference type="Pfam" id="PF01026">
    <property type="entry name" value="TatD_DNase"/>
    <property type="match status" value="1"/>
</dbReference>
<dbReference type="PROSITE" id="PS01137">
    <property type="entry name" value="TATD_1"/>
    <property type="match status" value="1"/>
</dbReference>
<feature type="binding site" evidence="4">
    <location>
        <position position="93"/>
    </location>
    <ligand>
        <name>a divalent metal cation</name>
        <dbReference type="ChEBI" id="CHEBI:60240"/>
        <label>1</label>
    </ligand>
</feature>
<dbReference type="PANTHER" id="PTHR46124:SF2">
    <property type="entry name" value="D-AMINOACYL-TRNA DEACYLASE"/>
    <property type="match status" value="1"/>
</dbReference>
<feature type="binding site" evidence="4">
    <location>
        <position position="8"/>
    </location>
    <ligand>
        <name>a divalent metal cation</name>
        <dbReference type="ChEBI" id="CHEBI:60240"/>
        <label>1</label>
    </ligand>
</feature>
<dbReference type="GO" id="GO:0046872">
    <property type="term" value="F:metal ion binding"/>
    <property type="evidence" value="ECO:0007669"/>
    <property type="project" value="UniProtKB-KW"/>
</dbReference>
<dbReference type="FunFam" id="3.20.20.140:FF:000005">
    <property type="entry name" value="TatD family hydrolase"/>
    <property type="match status" value="1"/>
</dbReference>
<gene>
    <name evidence="5" type="ORF">SAMN02745724_03330</name>
</gene>
<dbReference type="AlphaFoldDB" id="A0A1I1PF68"/>
<organism evidence="5 6">
    <name type="scientific">Pseudoalteromonas denitrificans DSM 6059</name>
    <dbReference type="NCBI Taxonomy" id="1123010"/>
    <lineage>
        <taxon>Bacteria</taxon>
        <taxon>Pseudomonadati</taxon>
        <taxon>Pseudomonadota</taxon>
        <taxon>Gammaproteobacteria</taxon>
        <taxon>Alteromonadales</taxon>
        <taxon>Pseudoalteromonadaceae</taxon>
        <taxon>Pseudoalteromonas</taxon>
    </lineage>
</organism>
<dbReference type="STRING" id="1123010.SAMN02745724_03330"/>
<keyword evidence="6" id="KW-1185">Reference proteome</keyword>
<feature type="binding site" evidence="4">
    <location>
        <position position="154"/>
    </location>
    <ligand>
        <name>a divalent metal cation</name>
        <dbReference type="ChEBI" id="CHEBI:60240"/>
        <label>2</label>
    </ligand>
</feature>
<dbReference type="PANTHER" id="PTHR46124">
    <property type="entry name" value="D-AMINOACYL-TRNA DEACYLASE"/>
    <property type="match status" value="1"/>
</dbReference>
<dbReference type="PROSITE" id="PS01091">
    <property type="entry name" value="TATD_3"/>
    <property type="match status" value="1"/>
</dbReference>
<dbReference type="RefSeq" id="WP_091986819.1">
    <property type="nucleotide sequence ID" value="NZ_FOLO01000030.1"/>
</dbReference>
<evidence type="ECO:0000313" key="5">
    <source>
        <dbReference type="EMBL" id="SFD05713.1"/>
    </source>
</evidence>
<keyword evidence="2 4" id="KW-0479">Metal-binding</keyword>
<evidence type="ECO:0000256" key="4">
    <source>
        <dbReference type="PIRSR" id="PIRSR005902-1"/>
    </source>
</evidence>
<evidence type="ECO:0000256" key="2">
    <source>
        <dbReference type="ARBA" id="ARBA00022723"/>
    </source>
</evidence>
<evidence type="ECO:0000256" key="1">
    <source>
        <dbReference type="ARBA" id="ARBA00009275"/>
    </source>
</evidence>
<reference evidence="5 6" key="1">
    <citation type="submission" date="2016-10" db="EMBL/GenBank/DDBJ databases">
        <authorList>
            <person name="de Groot N.N."/>
        </authorList>
    </citation>
    <scope>NUCLEOTIDE SEQUENCE [LARGE SCALE GENOMIC DNA]</scope>
    <source>
        <strain evidence="5 6">DSM 6059</strain>
    </source>
</reference>
<dbReference type="SUPFAM" id="SSF51556">
    <property type="entry name" value="Metallo-dependent hydrolases"/>
    <property type="match status" value="1"/>
</dbReference>
<dbReference type="GO" id="GO:0004536">
    <property type="term" value="F:DNA nuclease activity"/>
    <property type="evidence" value="ECO:0007669"/>
    <property type="project" value="InterPro"/>
</dbReference>
<feature type="binding site" evidence="4">
    <location>
        <position position="129"/>
    </location>
    <ligand>
        <name>a divalent metal cation</name>
        <dbReference type="ChEBI" id="CHEBI:60240"/>
        <label>2</label>
    </ligand>
</feature>
<dbReference type="PIRSF" id="PIRSF005902">
    <property type="entry name" value="DNase_TatD"/>
    <property type="match status" value="1"/>
</dbReference>
<dbReference type="EMBL" id="FOLO01000030">
    <property type="protein sequence ID" value="SFD05713.1"/>
    <property type="molecule type" value="Genomic_DNA"/>
</dbReference>
<comment type="similarity">
    <text evidence="1">Belongs to the metallo-dependent hydrolases superfamily. TatD-type hydrolase family.</text>
</comment>
<dbReference type="Gene3D" id="3.20.20.140">
    <property type="entry name" value="Metal-dependent hydrolases"/>
    <property type="match status" value="1"/>
</dbReference>
<dbReference type="InterPro" id="IPR001130">
    <property type="entry name" value="TatD-like"/>
</dbReference>
<evidence type="ECO:0000313" key="6">
    <source>
        <dbReference type="Proteomes" id="UP000198862"/>
    </source>
</evidence>
<accession>A0A1I1PF68</accession>
<dbReference type="InterPro" id="IPR018228">
    <property type="entry name" value="DNase_TatD-rel_CS"/>
</dbReference>
<dbReference type="GO" id="GO:0005829">
    <property type="term" value="C:cytosol"/>
    <property type="evidence" value="ECO:0007669"/>
    <property type="project" value="TreeGrafter"/>
</dbReference>
<protein>
    <submittedName>
        <fullName evidence="5">TatD DNase family protein</fullName>
    </submittedName>
</protein>
<dbReference type="InterPro" id="IPR015991">
    <property type="entry name" value="TatD/YcfH-like"/>
</dbReference>
<dbReference type="Proteomes" id="UP000198862">
    <property type="component" value="Unassembled WGS sequence"/>
</dbReference>